<accession>A0A7Z0EPJ8</accession>
<dbReference type="InterPro" id="IPR031357">
    <property type="entry name" value="Stealth_CR3"/>
</dbReference>
<reference evidence="9 10" key="1">
    <citation type="submission" date="2020-07" db="EMBL/GenBank/DDBJ databases">
        <title>Sequencing the genomes of 1000 actinobacteria strains.</title>
        <authorList>
            <person name="Klenk H.-P."/>
        </authorList>
    </citation>
    <scope>NUCLEOTIDE SEQUENCE [LARGE SCALE GENOMIC DNA]</scope>
    <source>
        <strain evidence="9 10">DSM 44442</strain>
    </source>
</reference>
<protein>
    <recommendedName>
        <fullName evidence="11">Sugar phosphotransferase</fullName>
    </recommendedName>
</protein>
<dbReference type="GO" id="GO:0000271">
    <property type="term" value="P:polysaccharide biosynthetic process"/>
    <property type="evidence" value="ECO:0007669"/>
    <property type="project" value="UniProtKB-KW"/>
</dbReference>
<dbReference type="Pfam" id="PF17102">
    <property type="entry name" value="Stealth_CR3"/>
    <property type="match status" value="1"/>
</dbReference>
<feature type="domain" description="Stealth protein CR3 conserved region 3" evidence="7">
    <location>
        <begin position="462"/>
        <end position="509"/>
    </location>
</feature>
<evidence type="ECO:0000259" key="7">
    <source>
        <dbReference type="Pfam" id="PF17102"/>
    </source>
</evidence>
<evidence type="ECO:0000256" key="3">
    <source>
        <dbReference type="ARBA" id="ARBA00023169"/>
    </source>
</evidence>
<proteinExistence type="inferred from homology"/>
<dbReference type="InterPro" id="IPR031356">
    <property type="entry name" value="Stealth_CR4"/>
</dbReference>
<dbReference type="Pfam" id="PF17103">
    <property type="entry name" value="Stealth_CR4"/>
    <property type="match status" value="1"/>
</dbReference>
<feature type="domain" description="Stealth protein CR1 conserved region 1" evidence="6">
    <location>
        <begin position="273"/>
        <end position="300"/>
    </location>
</feature>
<evidence type="ECO:0000256" key="1">
    <source>
        <dbReference type="ARBA" id="ARBA00007583"/>
    </source>
</evidence>
<dbReference type="AlphaFoldDB" id="A0A7Z0EPJ8"/>
<dbReference type="PANTHER" id="PTHR24045">
    <property type="match status" value="1"/>
</dbReference>
<dbReference type="InterPro" id="IPR047141">
    <property type="entry name" value="Stealth"/>
</dbReference>
<sequence length="588" mass="65243">MTLTARLARLGARLMTPSARARAEERRRRDTAQAAEERRVARIAERRAALSAADPALRAFATDGSSEVELIGRTVDDFTAADASAHNLRLVTDVLESAGIDHFLVPGRSPLRHVVGVHRRDRKALLDAMREAYRDSAVHAFTPGPGGVVALRSAYVDGALDARIKSGLVIRFAEHLLAPEGRCLAGPEYGCDVEFWRDGEAVLATADPESARLRLRVRVPDEALADALVAPRPNRVADVLPEECRKHATVIVRDRTHPTYEPFSHRRADQVGFPIDAVYTWVDGADPAHAAKRARYREGLSGLASHAANASRYTDHDELRYSLRSLRMYAPFVRHVYVVTDGQRPGWLDTGAEGVTVVDHRDIFADPGVLPVFSSRAIESQLHRIEGLSEHFLYLNDDIFVTAPVGPESFFHPSGLARLAFSSHQIGVGAPIPEEVAPNWAGKNARALFQESFGAYITHKVKHVPTAQLRSVHRELALRYPEEVERTARSRFRDPADVAPTTTLYHHYALLTGRGVPAEYRARYVDIGAEGVEERLAALTLPDEAARYDFLCLNDFDTPPERQEEVGRTVRAFLESRFPFPAPWERVG</sequence>
<evidence type="ECO:0000259" key="6">
    <source>
        <dbReference type="Pfam" id="PF17101"/>
    </source>
</evidence>
<dbReference type="GO" id="GO:0016772">
    <property type="term" value="F:transferase activity, transferring phosphorus-containing groups"/>
    <property type="evidence" value="ECO:0007669"/>
    <property type="project" value="InterPro"/>
</dbReference>
<dbReference type="Proteomes" id="UP000572051">
    <property type="component" value="Unassembled WGS sequence"/>
</dbReference>
<dbReference type="RefSeq" id="WP_179825369.1">
    <property type="nucleotide sequence ID" value="NZ_JACCFS010000001.1"/>
</dbReference>
<feature type="region of interest" description="Disordered" evidence="4">
    <location>
        <begin position="18"/>
        <end position="38"/>
    </location>
</feature>
<keyword evidence="3" id="KW-0270">Exopolysaccharide synthesis</keyword>
<evidence type="ECO:0000256" key="2">
    <source>
        <dbReference type="ARBA" id="ARBA00022679"/>
    </source>
</evidence>
<evidence type="ECO:0000259" key="5">
    <source>
        <dbReference type="Pfam" id="PF11380"/>
    </source>
</evidence>
<dbReference type="Pfam" id="PF11380">
    <property type="entry name" value="Stealth_CR2"/>
    <property type="match status" value="1"/>
</dbReference>
<dbReference type="InterPro" id="IPR021520">
    <property type="entry name" value="Stealth_CR2"/>
</dbReference>
<feature type="domain" description="Stealth protein CR2 conserved region 2" evidence="5">
    <location>
        <begin position="312"/>
        <end position="416"/>
    </location>
</feature>
<evidence type="ECO:0000259" key="8">
    <source>
        <dbReference type="Pfam" id="PF17103"/>
    </source>
</evidence>
<feature type="compositionally biased region" description="Basic and acidic residues" evidence="4">
    <location>
        <begin position="21"/>
        <end position="38"/>
    </location>
</feature>
<feature type="domain" description="Stealth protein CR4 conserved region 4" evidence="8">
    <location>
        <begin position="546"/>
        <end position="586"/>
    </location>
</feature>
<dbReference type="EMBL" id="JACCFS010000001">
    <property type="protein sequence ID" value="NYJ35891.1"/>
    <property type="molecule type" value="Genomic_DNA"/>
</dbReference>
<evidence type="ECO:0000256" key="4">
    <source>
        <dbReference type="SAM" id="MobiDB-lite"/>
    </source>
</evidence>
<gene>
    <name evidence="9" type="ORF">HNR10_003772</name>
</gene>
<evidence type="ECO:0008006" key="11">
    <source>
        <dbReference type="Google" id="ProtNLM"/>
    </source>
</evidence>
<comment type="caution">
    <text evidence="9">The sequence shown here is derived from an EMBL/GenBank/DDBJ whole genome shotgun (WGS) entry which is preliminary data.</text>
</comment>
<evidence type="ECO:0000313" key="10">
    <source>
        <dbReference type="Proteomes" id="UP000572051"/>
    </source>
</evidence>
<name>A0A7Z0EPJ8_9ACTN</name>
<keyword evidence="10" id="KW-1185">Reference proteome</keyword>
<keyword evidence="2" id="KW-0808">Transferase</keyword>
<dbReference type="Pfam" id="PF17101">
    <property type="entry name" value="Stealth_CR1"/>
    <property type="match status" value="1"/>
</dbReference>
<dbReference type="InterPro" id="IPR031358">
    <property type="entry name" value="Stealth_CR1"/>
</dbReference>
<comment type="similarity">
    <text evidence="1">Belongs to the stealth family.</text>
</comment>
<organism evidence="9 10">
    <name type="scientific">Nocardiopsis aegyptia</name>
    <dbReference type="NCBI Taxonomy" id="220378"/>
    <lineage>
        <taxon>Bacteria</taxon>
        <taxon>Bacillati</taxon>
        <taxon>Actinomycetota</taxon>
        <taxon>Actinomycetes</taxon>
        <taxon>Streptosporangiales</taxon>
        <taxon>Nocardiopsidaceae</taxon>
        <taxon>Nocardiopsis</taxon>
    </lineage>
</organism>
<evidence type="ECO:0000313" key="9">
    <source>
        <dbReference type="EMBL" id="NYJ35891.1"/>
    </source>
</evidence>
<dbReference type="PANTHER" id="PTHR24045:SF0">
    <property type="entry name" value="N-ACETYLGLUCOSAMINE-1-PHOSPHOTRANSFERASE SUBUNITS ALPHA_BETA"/>
    <property type="match status" value="1"/>
</dbReference>